<dbReference type="Pfam" id="PF06803">
    <property type="entry name" value="DUF1232"/>
    <property type="match status" value="1"/>
</dbReference>
<feature type="domain" description="DUF1232" evidence="6">
    <location>
        <begin position="45"/>
        <end position="75"/>
    </location>
</feature>
<keyword evidence="2 5" id="KW-0812">Transmembrane</keyword>
<proteinExistence type="predicted"/>
<gene>
    <name evidence="7" type="ORF">ACFFTL_28675</name>
</gene>
<organism evidence="7 8">
    <name type="scientific">Streptomyces yanii</name>
    <dbReference type="NCBI Taxonomy" id="78510"/>
    <lineage>
        <taxon>Bacteria</taxon>
        <taxon>Bacillati</taxon>
        <taxon>Actinomycetota</taxon>
        <taxon>Actinomycetes</taxon>
        <taxon>Kitasatosporales</taxon>
        <taxon>Streptomycetaceae</taxon>
        <taxon>Streptomyces</taxon>
    </lineage>
</organism>
<comment type="caution">
    <text evidence="7">The sequence shown here is derived from an EMBL/GenBank/DDBJ whole genome shotgun (WGS) entry which is preliminary data.</text>
</comment>
<evidence type="ECO:0000256" key="1">
    <source>
        <dbReference type="ARBA" id="ARBA00004127"/>
    </source>
</evidence>
<evidence type="ECO:0000313" key="8">
    <source>
        <dbReference type="Proteomes" id="UP001589710"/>
    </source>
</evidence>
<sequence>MDTKAWILVGAVAALLTMGAAGVLLVRLFRARKLLMDAGVPLCSKALVWAAVIYTVCPVDLIPDPVYLDDIAFLLLALRSLPAPGPGRLGRRVPCEGRPGLRVRRERRHS</sequence>
<feature type="transmembrane region" description="Helical" evidence="5">
    <location>
        <begin position="6"/>
        <end position="26"/>
    </location>
</feature>
<name>A0ABV5RE59_9ACTN</name>
<keyword evidence="4 5" id="KW-0472">Membrane</keyword>
<dbReference type="InterPro" id="IPR010652">
    <property type="entry name" value="DUF1232"/>
</dbReference>
<dbReference type="EMBL" id="JBHMCG010000120">
    <property type="protein sequence ID" value="MFB9576155.1"/>
    <property type="molecule type" value="Genomic_DNA"/>
</dbReference>
<evidence type="ECO:0000256" key="3">
    <source>
        <dbReference type="ARBA" id="ARBA00022989"/>
    </source>
</evidence>
<keyword evidence="8" id="KW-1185">Reference proteome</keyword>
<dbReference type="Proteomes" id="UP001589710">
    <property type="component" value="Unassembled WGS sequence"/>
</dbReference>
<evidence type="ECO:0000313" key="7">
    <source>
        <dbReference type="EMBL" id="MFB9576155.1"/>
    </source>
</evidence>
<protein>
    <submittedName>
        <fullName evidence="7">YkvA family protein</fullName>
    </submittedName>
</protein>
<dbReference type="RefSeq" id="WP_345512762.1">
    <property type="nucleotide sequence ID" value="NZ_BAAAXD010000017.1"/>
</dbReference>
<evidence type="ECO:0000259" key="6">
    <source>
        <dbReference type="Pfam" id="PF06803"/>
    </source>
</evidence>
<comment type="subcellular location">
    <subcellularLocation>
        <location evidence="1">Endomembrane system</location>
        <topology evidence="1">Multi-pass membrane protein</topology>
    </subcellularLocation>
</comment>
<evidence type="ECO:0000256" key="4">
    <source>
        <dbReference type="ARBA" id="ARBA00023136"/>
    </source>
</evidence>
<accession>A0ABV5RE59</accession>
<keyword evidence="3 5" id="KW-1133">Transmembrane helix</keyword>
<reference evidence="7 8" key="1">
    <citation type="submission" date="2024-09" db="EMBL/GenBank/DDBJ databases">
        <authorList>
            <person name="Sun Q."/>
            <person name="Mori K."/>
        </authorList>
    </citation>
    <scope>NUCLEOTIDE SEQUENCE [LARGE SCALE GENOMIC DNA]</scope>
    <source>
        <strain evidence="7 8">JCM 3331</strain>
    </source>
</reference>
<evidence type="ECO:0000256" key="2">
    <source>
        <dbReference type="ARBA" id="ARBA00022692"/>
    </source>
</evidence>
<evidence type="ECO:0000256" key="5">
    <source>
        <dbReference type="SAM" id="Phobius"/>
    </source>
</evidence>